<evidence type="ECO:0000256" key="1">
    <source>
        <dbReference type="SAM" id="MobiDB-lite"/>
    </source>
</evidence>
<protein>
    <submittedName>
        <fullName evidence="3">Uncharacterized protein</fullName>
    </submittedName>
</protein>
<gene>
    <name evidence="3" type="ORF">V1264_006321</name>
</gene>
<comment type="caution">
    <text evidence="3">The sequence shown here is derived from an EMBL/GenBank/DDBJ whole genome shotgun (WGS) entry which is preliminary data.</text>
</comment>
<proteinExistence type="predicted"/>
<keyword evidence="4" id="KW-1185">Reference proteome</keyword>
<keyword evidence="2" id="KW-1133">Transmembrane helix</keyword>
<feature type="compositionally biased region" description="Polar residues" evidence="1">
    <location>
        <begin position="371"/>
        <end position="383"/>
    </location>
</feature>
<accession>A0AAN9AXL0</accession>
<feature type="region of interest" description="Disordered" evidence="1">
    <location>
        <begin position="322"/>
        <end position="392"/>
    </location>
</feature>
<feature type="transmembrane region" description="Helical" evidence="2">
    <location>
        <begin position="12"/>
        <end position="34"/>
    </location>
</feature>
<sequence length="392" mass="43520">MICLCSHYRPAVIVCLLSLGLFGFGSFFSAYSAYPKVLWLNVSIVNELECTLQDFDSAATGFEISDNTFIQIRKHHLQDAKPVDESVVATVTKQNARPGPSAVNGSSVKGALKFGVGFLKYSFVLVVETKEQGDQLLKNSKYECFVGDFKSGGVWRGRFVNVSTNNELKRQRVESDPPGFVLVRRFDLTVLCTGTGLQFCNQSFSMSAKDNCEGWSSCVELGNERLGIFLQCFDESFRNCSLKLRTYFPGMREIGYNCYPSDHGSLNCSLNDKVTNQTGLKTSTSCTLAWSIVGILCGIIILVICIVIWIVFFLPKCQKKRSQNGRRHRSPPSEDEPERLVGIRSEPSRTIAVMDSEDAAKSTDNEETAGTPLQVQGTSLQVQDESDYETRV</sequence>
<evidence type="ECO:0000256" key="2">
    <source>
        <dbReference type="SAM" id="Phobius"/>
    </source>
</evidence>
<dbReference type="Proteomes" id="UP001374579">
    <property type="component" value="Unassembled WGS sequence"/>
</dbReference>
<reference evidence="3 4" key="1">
    <citation type="submission" date="2024-02" db="EMBL/GenBank/DDBJ databases">
        <title>Chromosome-scale genome assembly of the rough periwinkle Littorina saxatilis.</title>
        <authorList>
            <person name="De Jode A."/>
            <person name="Faria R."/>
            <person name="Formenti G."/>
            <person name="Sims Y."/>
            <person name="Smith T.P."/>
            <person name="Tracey A."/>
            <person name="Wood J.M.D."/>
            <person name="Zagrodzka Z.B."/>
            <person name="Johannesson K."/>
            <person name="Butlin R.K."/>
            <person name="Leder E.H."/>
        </authorList>
    </citation>
    <scope>NUCLEOTIDE SEQUENCE [LARGE SCALE GENOMIC DNA]</scope>
    <source>
        <strain evidence="3">Snail1</strain>
        <tissue evidence="3">Muscle</tissue>
    </source>
</reference>
<organism evidence="3 4">
    <name type="scientific">Littorina saxatilis</name>
    <dbReference type="NCBI Taxonomy" id="31220"/>
    <lineage>
        <taxon>Eukaryota</taxon>
        <taxon>Metazoa</taxon>
        <taxon>Spiralia</taxon>
        <taxon>Lophotrochozoa</taxon>
        <taxon>Mollusca</taxon>
        <taxon>Gastropoda</taxon>
        <taxon>Caenogastropoda</taxon>
        <taxon>Littorinimorpha</taxon>
        <taxon>Littorinoidea</taxon>
        <taxon>Littorinidae</taxon>
        <taxon>Littorina</taxon>
    </lineage>
</organism>
<keyword evidence="2" id="KW-0812">Transmembrane</keyword>
<keyword evidence="2" id="KW-0472">Membrane</keyword>
<name>A0AAN9AXL0_9CAEN</name>
<evidence type="ECO:0000313" key="3">
    <source>
        <dbReference type="EMBL" id="KAK7094821.1"/>
    </source>
</evidence>
<evidence type="ECO:0000313" key="4">
    <source>
        <dbReference type="Proteomes" id="UP001374579"/>
    </source>
</evidence>
<feature type="transmembrane region" description="Helical" evidence="2">
    <location>
        <begin position="288"/>
        <end position="314"/>
    </location>
</feature>
<dbReference type="AlphaFoldDB" id="A0AAN9AXL0"/>
<dbReference type="EMBL" id="JBAMIC010000018">
    <property type="protein sequence ID" value="KAK7094821.1"/>
    <property type="molecule type" value="Genomic_DNA"/>
</dbReference>